<evidence type="ECO:0000313" key="1">
    <source>
        <dbReference type="EMBL" id="UOF00183.1"/>
    </source>
</evidence>
<dbReference type="EMBL" id="CP093442">
    <property type="protein sequence ID" value="UOF00183.1"/>
    <property type="molecule type" value="Genomic_DNA"/>
</dbReference>
<evidence type="ECO:0000313" key="2">
    <source>
        <dbReference type="Proteomes" id="UP000830116"/>
    </source>
</evidence>
<reference evidence="1" key="1">
    <citation type="submission" date="2022-03" db="EMBL/GenBank/DDBJ databases">
        <title>Genome Identification and Characterization of new species Bdellovibrio reynosense LBG001 sp. nov. from a Mexico soil sample.</title>
        <authorList>
            <person name="Camilli A."/>
            <person name="Ajao Y."/>
            <person name="Guo X."/>
        </authorList>
    </citation>
    <scope>NUCLEOTIDE SEQUENCE</scope>
    <source>
        <strain evidence="1">LBG001</strain>
    </source>
</reference>
<organism evidence="1 2">
    <name type="scientific">Bdellovibrio reynosensis</name>
    <dbReference type="NCBI Taxonomy" id="2835041"/>
    <lineage>
        <taxon>Bacteria</taxon>
        <taxon>Pseudomonadati</taxon>
        <taxon>Bdellovibrionota</taxon>
        <taxon>Bdellovibrionia</taxon>
        <taxon>Bdellovibrionales</taxon>
        <taxon>Pseudobdellovibrionaceae</taxon>
        <taxon>Bdellovibrio</taxon>
    </lineage>
</organism>
<dbReference type="Proteomes" id="UP000830116">
    <property type="component" value="Chromosome"/>
</dbReference>
<dbReference type="RefSeq" id="WP_243535900.1">
    <property type="nucleotide sequence ID" value="NZ_CP093442.1"/>
</dbReference>
<protein>
    <recommendedName>
        <fullName evidence="3">Outer membrane protein beta-barrel domain-containing protein</fullName>
    </recommendedName>
</protein>
<proteinExistence type="predicted"/>
<name>A0ABY4C5M2_9BACT</name>
<keyword evidence="2" id="KW-1185">Reference proteome</keyword>
<accession>A0ABY4C5M2</accession>
<gene>
    <name evidence="1" type="ORF">MNR06_10765</name>
</gene>
<sequence length="355" mass="40335">MMDDVAVIPNNKLIKVGELVVVVRPSEDNIEVIARGSVENIQNNELLILLDGASVTKFPKAKDLVVSLAKLNPQVFDEPPPDKSPEIREDVPDPYEPGYMVLDFGPYQGKFESQSPNSANQYKIFNNDFVSTHFLWYFDFVWRYGIEYEAAGGNVPVKSYNRVSKATSYKESSLAIHYRFLPIWKELRPTLKLISKNSTFTTENDDEYVMSSSASGMGFGTNFHYLFNDNLFKSIQRFDWSLNKTYFELAYFPSYTVKDTGVTRGDSGSGTALEMKAGVIFLFHLRFIPFFKRWSLDLSTGVNQSQFSFSGPTVDPVDGFTQIPEGQTYNETQNFIKLTLGLRMDDYIGKALKPR</sequence>
<evidence type="ECO:0008006" key="3">
    <source>
        <dbReference type="Google" id="ProtNLM"/>
    </source>
</evidence>